<gene>
    <name evidence="2" type="ORF">C4541_06430</name>
</gene>
<dbReference type="EMBL" id="QZJZ01000053">
    <property type="protein sequence ID" value="RJP59236.1"/>
    <property type="molecule type" value="Genomic_DNA"/>
</dbReference>
<dbReference type="AlphaFoldDB" id="A0A3A4R468"/>
<sequence length="391" mass="45901">MKKRVLFFVILLCVVLTGVTILVTHRVPFAPLTMETVFEQAYSSRKPLVVGVYSSHKQREMLRGLFAKKELDNDQETCMFRVLAVERLDENYRDMVDSEDPVLVMFTFRGDDAAIIEGIPDMLELRGLLNELYGRNAQSLRELEEEQKQFYTARKLFEEQKYIQAMKQIRSFLYIYGSSEYTEEARDLLSRISETDAVKHHIDETQAKNVRRALLHQAKENMLFRRYFQAERILASLINSYAGTDEAKKAEELKQEIDTVARDGFRDANELYRAGNYYEALEAFSALHEQFKGTHWDLYIAGKIKLIEADPRFAESREKDTVNRQAKLRFEKAEEFFKTGTYDVAKLYYIEIARFYPNSDYTKRAKQRLAEIEEILYQKLYGPEKENDSEQ</sequence>
<evidence type="ECO:0000313" key="2">
    <source>
        <dbReference type="EMBL" id="RJP59236.1"/>
    </source>
</evidence>
<reference evidence="2 3" key="1">
    <citation type="journal article" date="2017" name="ISME J.">
        <title>Energy and carbon metabolisms in a deep terrestrial subsurface fluid microbial community.</title>
        <authorList>
            <person name="Momper L."/>
            <person name="Jungbluth S.P."/>
            <person name="Lee M.D."/>
            <person name="Amend J.P."/>
        </authorList>
    </citation>
    <scope>NUCLEOTIDE SEQUENCE [LARGE SCALE GENOMIC DNA]</scope>
    <source>
        <strain evidence="2">SURF_26</strain>
    </source>
</reference>
<keyword evidence="1" id="KW-0175">Coiled coil</keyword>
<comment type="caution">
    <text evidence="2">The sequence shown here is derived from an EMBL/GenBank/DDBJ whole genome shotgun (WGS) entry which is preliminary data.</text>
</comment>
<proteinExistence type="predicted"/>
<organism evidence="2 3">
    <name type="scientific">Candidatus Auribacter fodinae</name>
    <dbReference type="NCBI Taxonomy" id="2093366"/>
    <lineage>
        <taxon>Bacteria</taxon>
        <taxon>Pseudomonadati</taxon>
        <taxon>Candidatus Auribacterota</taxon>
        <taxon>Candidatus Auribacteria</taxon>
        <taxon>Candidatus Auribacterales</taxon>
        <taxon>Candidatus Auribacteraceae</taxon>
        <taxon>Candidatus Auribacter</taxon>
    </lineage>
</organism>
<dbReference type="Gene3D" id="1.25.40.10">
    <property type="entry name" value="Tetratricopeptide repeat domain"/>
    <property type="match status" value="1"/>
</dbReference>
<protein>
    <submittedName>
        <fullName evidence="2">Uncharacterized protein</fullName>
    </submittedName>
</protein>
<evidence type="ECO:0000313" key="3">
    <source>
        <dbReference type="Proteomes" id="UP000266426"/>
    </source>
</evidence>
<name>A0A3A4R468_9BACT</name>
<dbReference type="InterPro" id="IPR011990">
    <property type="entry name" value="TPR-like_helical_dom_sf"/>
</dbReference>
<feature type="coiled-coil region" evidence="1">
    <location>
        <begin position="129"/>
        <end position="160"/>
    </location>
</feature>
<evidence type="ECO:0000256" key="1">
    <source>
        <dbReference type="SAM" id="Coils"/>
    </source>
</evidence>
<accession>A0A3A4R468</accession>
<dbReference type="Proteomes" id="UP000266426">
    <property type="component" value="Unassembled WGS sequence"/>
</dbReference>